<comment type="subcellular location">
    <subcellularLocation>
        <location evidence="1">Cytoplasm</location>
    </subcellularLocation>
</comment>
<dbReference type="Gene3D" id="3.30.1340.10">
    <property type="entry name" value="HPr-like"/>
    <property type="match status" value="1"/>
</dbReference>
<reference evidence="6" key="1">
    <citation type="submission" date="2016-10" db="EMBL/GenBank/DDBJ databases">
        <authorList>
            <person name="Varghese N."/>
            <person name="Submissions S."/>
        </authorList>
    </citation>
    <scope>NUCLEOTIDE SEQUENCE [LARGE SCALE GENOMIC DNA]</scope>
    <source>
        <strain evidence="6">CGMCC 1.10118</strain>
    </source>
</reference>
<dbReference type="STRING" id="660517.SAMN04487946_103117"/>
<protein>
    <submittedName>
        <fullName evidence="5">Phosphocarrier protein HPr</fullName>
    </submittedName>
</protein>
<evidence type="ECO:0000259" key="4">
    <source>
        <dbReference type="PROSITE" id="PS51350"/>
    </source>
</evidence>
<dbReference type="InterPro" id="IPR000032">
    <property type="entry name" value="HPr-like"/>
</dbReference>
<evidence type="ECO:0000256" key="1">
    <source>
        <dbReference type="ARBA" id="ARBA00004496"/>
    </source>
</evidence>
<dbReference type="SUPFAM" id="SSF55594">
    <property type="entry name" value="HPr-like"/>
    <property type="match status" value="1"/>
</dbReference>
<gene>
    <name evidence="5" type="ORF">SAMN04487946_103117</name>
</gene>
<dbReference type="AlphaFoldDB" id="A0A1H3F3H6"/>
<dbReference type="Proteomes" id="UP000199170">
    <property type="component" value="Unassembled WGS sequence"/>
</dbReference>
<dbReference type="PROSITE" id="PS00369">
    <property type="entry name" value="PTS_HPR_HIS"/>
    <property type="match status" value="1"/>
</dbReference>
<evidence type="ECO:0000313" key="5">
    <source>
        <dbReference type="EMBL" id="SDX85430.1"/>
    </source>
</evidence>
<dbReference type="PROSITE" id="PS51350">
    <property type="entry name" value="PTS_HPR_DOM"/>
    <property type="match status" value="1"/>
</dbReference>
<dbReference type="InterPro" id="IPR035895">
    <property type="entry name" value="HPr-like_sf"/>
</dbReference>
<accession>A0A1H3F3H6</accession>
<dbReference type="EMBL" id="FNPB01000003">
    <property type="protein sequence ID" value="SDX85430.1"/>
    <property type="molecule type" value="Genomic_DNA"/>
</dbReference>
<dbReference type="PRINTS" id="PR00107">
    <property type="entry name" value="PHOSPHOCPHPR"/>
</dbReference>
<sequence length="89" mass="9362">MPERLVTVVPEDGIHARPASKFVEAANEAAADIRVGRPGEDLVNAASMLSVTGLDVGPGEEVQVVAEGDGAETALDQLERILRTPEDEL</sequence>
<dbReference type="PANTHER" id="PTHR33705:SF2">
    <property type="entry name" value="PHOSPHOCARRIER PROTEIN NPR"/>
    <property type="match status" value="1"/>
</dbReference>
<dbReference type="OrthoDB" id="307063at2157"/>
<dbReference type="CDD" id="cd00367">
    <property type="entry name" value="PTS-HPr_like"/>
    <property type="match status" value="1"/>
</dbReference>
<dbReference type="NCBIfam" id="TIGR01003">
    <property type="entry name" value="PTS_HPr_family"/>
    <property type="match status" value="1"/>
</dbReference>
<evidence type="ECO:0000256" key="2">
    <source>
        <dbReference type="ARBA" id="ARBA00022490"/>
    </source>
</evidence>
<keyword evidence="3" id="KW-0598">Phosphotransferase system</keyword>
<keyword evidence="6" id="KW-1185">Reference proteome</keyword>
<organism evidence="5 6">
    <name type="scientific">Halobellus clavatus</name>
    <dbReference type="NCBI Taxonomy" id="660517"/>
    <lineage>
        <taxon>Archaea</taxon>
        <taxon>Methanobacteriati</taxon>
        <taxon>Methanobacteriota</taxon>
        <taxon>Stenosarchaea group</taxon>
        <taxon>Halobacteria</taxon>
        <taxon>Halobacteriales</taxon>
        <taxon>Haloferacaceae</taxon>
        <taxon>Halobellus</taxon>
    </lineage>
</organism>
<proteinExistence type="predicted"/>
<feature type="domain" description="HPr" evidence="4">
    <location>
        <begin position="1"/>
        <end position="89"/>
    </location>
</feature>
<dbReference type="Pfam" id="PF00381">
    <property type="entry name" value="PTS-HPr"/>
    <property type="match status" value="1"/>
</dbReference>
<dbReference type="InterPro" id="IPR050399">
    <property type="entry name" value="HPr"/>
</dbReference>
<dbReference type="GO" id="GO:0005737">
    <property type="term" value="C:cytoplasm"/>
    <property type="evidence" value="ECO:0007669"/>
    <property type="project" value="UniProtKB-SubCell"/>
</dbReference>
<evidence type="ECO:0000256" key="3">
    <source>
        <dbReference type="ARBA" id="ARBA00022683"/>
    </source>
</evidence>
<keyword evidence="2" id="KW-0963">Cytoplasm</keyword>
<dbReference type="PANTHER" id="PTHR33705">
    <property type="entry name" value="PHOSPHOCARRIER PROTEIN HPR"/>
    <property type="match status" value="1"/>
</dbReference>
<dbReference type="RefSeq" id="WP_089766386.1">
    <property type="nucleotide sequence ID" value="NZ_FNPB01000003.1"/>
</dbReference>
<dbReference type="GO" id="GO:0009401">
    <property type="term" value="P:phosphoenolpyruvate-dependent sugar phosphotransferase system"/>
    <property type="evidence" value="ECO:0007669"/>
    <property type="project" value="UniProtKB-KW"/>
</dbReference>
<dbReference type="InterPro" id="IPR001020">
    <property type="entry name" value="PTS_HPr_His_P_site"/>
</dbReference>
<evidence type="ECO:0000313" key="6">
    <source>
        <dbReference type="Proteomes" id="UP000199170"/>
    </source>
</evidence>
<name>A0A1H3F3H6_9EURY</name>